<keyword evidence="3" id="KW-1185">Reference proteome</keyword>
<evidence type="ECO:0000256" key="1">
    <source>
        <dbReference type="SAM" id="MobiDB-lite"/>
    </source>
</evidence>
<name>A0A9X3J0A6_9BACT</name>
<feature type="region of interest" description="Disordered" evidence="1">
    <location>
        <begin position="16"/>
        <end position="40"/>
    </location>
</feature>
<organism evidence="2 3">
    <name type="scientific">Nannocystis pusilla</name>
    <dbReference type="NCBI Taxonomy" id="889268"/>
    <lineage>
        <taxon>Bacteria</taxon>
        <taxon>Pseudomonadati</taxon>
        <taxon>Myxococcota</taxon>
        <taxon>Polyangia</taxon>
        <taxon>Nannocystales</taxon>
        <taxon>Nannocystaceae</taxon>
        <taxon>Nannocystis</taxon>
    </lineage>
</organism>
<dbReference type="RefSeq" id="WP_267773310.1">
    <property type="nucleotide sequence ID" value="NZ_JAPNKE010000002.1"/>
</dbReference>
<gene>
    <name evidence="2" type="ORF">OV079_33460</name>
</gene>
<comment type="caution">
    <text evidence="2">The sequence shown here is derived from an EMBL/GenBank/DDBJ whole genome shotgun (WGS) entry which is preliminary data.</text>
</comment>
<protein>
    <submittedName>
        <fullName evidence="2">Uncharacterized protein</fullName>
    </submittedName>
</protein>
<dbReference type="Proteomes" id="UP001150924">
    <property type="component" value="Unassembled WGS sequence"/>
</dbReference>
<proteinExistence type="predicted"/>
<evidence type="ECO:0000313" key="2">
    <source>
        <dbReference type="EMBL" id="MCY1010391.1"/>
    </source>
</evidence>
<dbReference type="EMBL" id="JAPNKE010000002">
    <property type="protein sequence ID" value="MCY1010391.1"/>
    <property type="molecule type" value="Genomic_DNA"/>
</dbReference>
<accession>A0A9X3J0A6</accession>
<feature type="compositionally biased region" description="Basic and acidic residues" evidence="1">
    <location>
        <begin position="30"/>
        <end position="40"/>
    </location>
</feature>
<evidence type="ECO:0000313" key="3">
    <source>
        <dbReference type="Proteomes" id="UP001150924"/>
    </source>
</evidence>
<dbReference type="AlphaFoldDB" id="A0A9X3J0A6"/>
<sequence length="40" mass="4390">MTQKTASQVVIPRRRTLGAAPIPPATRNKKACETLAEKKK</sequence>
<reference evidence="2" key="1">
    <citation type="submission" date="2022-11" db="EMBL/GenBank/DDBJ databases">
        <title>Minimal conservation of predation-associated metabolite biosynthetic gene clusters underscores biosynthetic potential of Myxococcota including descriptions for ten novel species: Archangium lansinium sp. nov., Myxococcus landrumus sp. nov., Nannocystis bai.</title>
        <authorList>
            <person name="Ahearne A."/>
            <person name="Stevens C."/>
            <person name="Phillips K."/>
        </authorList>
    </citation>
    <scope>NUCLEOTIDE SEQUENCE</scope>
    <source>
        <strain evidence="2">Na p29</strain>
    </source>
</reference>